<evidence type="ECO:0000313" key="7">
    <source>
        <dbReference type="Proteomes" id="UP001548832"/>
    </source>
</evidence>
<dbReference type="Pfam" id="PF04335">
    <property type="entry name" value="VirB8"/>
    <property type="match status" value="1"/>
</dbReference>
<evidence type="ECO:0000259" key="5">
    <source>
        <dbReference type="Pfam" id="PF04335"/>
    </source>
</evidence>
<keyword evidence="1" id="KW-0812">Transmembrane</keyword>
<dbReference type="InterPro" id="IPR032710">
    <property type="entry name" value="NTF2-like_dom_sf"/>
</dbReference>
<proteinExistence type="predicted"/>
<dbReference type="InterPro" id="IPR035658">
    <property type="entry name" value="TrbF"/>
</dbReference>
<accession>A0ABV2DLK4</accession>
<evidence type="ECO:0000313" key="6">
    <source>
        <dbReference type="EMBL" id="MET2830990.1"/>
    </source>
</evidence>
<dbReference type="InterPro" id="IPR007430">
    <property type="entry name" value="VirB8"/>
</dbReference>
<name>A0ABV2DLK4_9HYPH</name>
<gene>
    <name evidence="6" type="primary">trbF</name>
    <name evidence="6" type="ORF">ABVQ20_28800</name>
</gene>
<dbReference type="NCBIfam" id="NF010446">
    <property type="entry name" value="PRK13872.1"/>
    <property type="match status" value="1"/>
</dbReference>
<reference evidence="6 7" key="1">
    <citation type="submission" date="2024-06" db="EMBL/GenBank/DDBJ databases">
        <authorList>
            <person name="Kim D.-U."/>
        </authorList>
    </citation>
    <scope>NUCLEOTIDE SEQUENCE [LARGE SCALE GENOMIC DNA]</scope>
    <source>
        <strain evidence="6 7">KACC15460</strain>
    </source>
</reference>
<dbReference type="Proteomes" id="UP001548832">
    <property type="component" value="Unassembled WGS sequence"/>
</dbReference>
<dbReference type="SUPFAM" id="SSF54427">
    <property type="entry name" value="NTF2-like"/>
    <property type="match status" value="1"/>
</dbReference>
<keyword evidence="3" id="KW-0472">Membrane</keyword>
<evidence type="ECO:0000256" key="1">
    <source>
        <dbReference type="ARBA" id="ARBA00022692"/>
    </source>
</evidence>
<evidence type="ECO:0000256" key="3">
    <source>
        <dbReference type="ARBA" id="ARBA00023136"/>
    </source>
</evidence>
<keyword evidence="7" id="KW-1185">Reference proteome</keyword>
<keyword evidence="2" id="KW-1133">Transmembrane helix</keyword>
<protein>
    <submittedName>
        <fullName evidence="6">Conjugal transfer protein TrbF</fullName>
    </submittedName>
</protein>
<organism evidence="6 7">
    <name type="scientific">Mesorhizobium shangrilense</name>
    <dbReference type="NCBI Taxonomy" id="460060"/>
    <lineage>
        <taxon>Bacteria</taxon>
        <taxon>Pseudomonadati</taxon>
        <taxon>Pseudomonadota</taxon>
        <taxon>Alphaproteobacteria</taxon>
        <taxon>Hyphomicrobiales</taxon>
        <taxon>Phyllobacteriaceae</taxon>
        <taxon>Mesorhizobium</taxon>
    </lineage>
</organism>
<evidence type="ECO:0000256" key="2">
    <source>
        <dbReference type="ARBA" id="ARBA00022989"/>
    </source>
</evidence>
<comment type="subcellular location">
    <subcellularLocation>
        <location evidence="4">Endomembrane system</location>
        <topology evidence="4">Single-pass membrane protein</topology>
    </subcellularLocation>
</comment>
<evidence type="ECO:0000256" key="4">
    <source>
        <dbReference type="ARBA" id="ARBA00037847"/>
    </source>
</evidence>
<comment type="caution">
    <text evidence="6">The sequence shown here is derived from an EMBL/GenBank/DDBJ whole genome shotgun (WGS) entry which is preliminary data.</text>
</comment>
<sequence length="228" mass="25756">MTLFRRPSVRYGKTPQPETPYQRAAQVWDDRIGSARVQAKNWRLMAFGSLVLAGGFASALVWQSTRGTVVPWVVQVDKLGEAQAVTPAVADYRPTDPQIAWHLARFIEQVRSIPDDPIIVRQNWLRAYDYTTDRGAISLNDYARLNDPFAKVGKIQIAVEVSSVIRASPDSFRVAWIERRYENGSLASTERWTAILTIVTQQPRDADRLKANPLGVYVNAINWSKELS</sequence>
<dbReference type="EMBL" id="JBEWSZ010000002">
    <property type="protein sequence ID" value="MET2830990.1"/>
    <property type="molecule type" value="Genomic_DNA"/>
</dbReference>
<dbReference type="RefSeq" id="WP_354463084.1">
    <property type="nucleotide sequence ID" value="NZ_JBEWSZ010000002.1"/>
</dbReference>
<dbReference type="Gene3D" id="3.10.450.230">
    <property type="entry name" value="VirB8 protein"/>
    <property type="match status" value="1"/>
</dbReference>
<dbReference type="CDD" id="cd16425">
    <property type="entry name" value="TrbF"/>
    <property type="match status" value="1"/>
</dbReference>
<feature type="domain" description="Bacterial virulence protein VirB8" evidence="5">
    <location>
        <begin position="23"/>
        <end position="226"/>
    </location>
</feature>